<evidence type="ECO:0000256" key="1">
    <source>
        <dbReference type="SAM" id="MobiDB-lite"/>
    </source>
</evidence>
<dbReference type="Pfam" id="PF02575">
    <property type="entry name" value="YbaB_DNA_bd"/>
    <property type="match status" value="1"/>
</dbReference>
<dbReference type="RefSeq" id="WP_357780127.1">
    <property type="nucleotide sequence ID" value="NZ_JBFAKC010000002.1"/>
</dbReference>
<feature type="region of interest" description="Disordered" evidence="1">
    <location>
        <begin position="140"/>
        <end position="175"/>
    </location>
</feature>
<accession>A0ABV3FMS8</accession>
<sequence>MADRARGPMMVEEHPEITRAGNAALRNQIEQMLNSYERDISALETAQARAAEPVTVWSADNLVRVTANIAGVIEVHLQPEAFKRSSPEKLGVVITETVRDAGRAAARVQEEALAPLTDAAAAMPDLPDLIPGAPATKDLLARFVPPPVEQAPPPPPAPAAEDDDDDYYRNQGYLR</sequence>
<dbReference type="InterPro" id="IPR004401">
    <property type="entry name" value="YbaB/EbfC"/>
</dbReference>
<proteinExistence type="predicted"/>
<comment type="caution">
    <text evidence="2">The sequence shown here is derived from an EMBL/GenBank/DDBJ whole genome shotgun (WGS) entry which is preliminary data.</text>
</comment>
<dbReference type="Proteomes" id="UP001551695">
    <property type="component" value="Unassembled WGS sequence"/>
</dbReference>
<dbReference type="EMBL" id="JBFAKC010000002">
    <property type="protein sequence ID" value="MEV0706706.1"/>
    <property type="molecule type" value="Genomic_DNA"/>
</dbReference>
<dbReference type="InterPro" id="IPR036894">
    <property type="entry name" value="YbaB-like_sf"/>
</dbReference>
<evidence type="ECO:0000313" key="2">
    <source>
        <dbReference type="EMBL" id="MEV0706706.1"/>
    </source>
</evidence>
<organism evidence="2 3">
    <name type="scientific">Nocardia aurea</name>
    <dbReference type="NCBI Taxonomy" id="2144174"/>
    <lineage>
        <taxon>Bacteria</taxon>
        <taxon>Bacillati</taxon>
        <taxon>Actinomycetota</taxon>
        <taxon>Actinomycetes</taxon>
        <taxon>Mycobacteriales</taxon>
        <taxon>Nocardiaceae</taxon>
        <taxon>Nocardia</taxon>
    </lineage>
</organism>
<evidence type="ECO:0000313" key="3">
    <source>
        <dbReference type="Proteomes" id="UP001551695"/>
    </source>
</evidence>
<feature type="compositionally biased region" description="Pro residues" evidence="1">
    <location>
        <begin position="144"/>
        <end position="158"/>
    </location>
</feature>
<keyword evidence="3" id="KW-1185">Reference proteome</keyword>
<protein>
    <submittedName>
        <fullName evidence="2">YbaB/EbfC family nucleoid-associated protein</fullName>
    </submittedName>
</protein>
<dbReference type="Gene3D" id="3.30.1310.10">
    <property type="entry name" value="Nucleoid-associated protein YbaB-like domain"/>
    <property type="match status" value="1"/>
</dbReference>
<reference evidence="2 3" key="1">
    <citation type="submission" date="2024-06" db="EMBL/GenBank/DDBJ databases">
        <title>The Natural Products Discovery Center: Release of the First 8490 Sequenced Strains for Exploring Actinobacteria Biosynthetic Diversity.</title>
        <authorList>
            <person name="Kalkreuter E."/>
            <person name="Kautsar S.A."/>
            <person name="Yang D."/>
            <person name="Bader C.D."/>
            <person name="Teijaro C.N."/>
            <person name="Fluegel L."/>
            <person name="Davis C.M."/>
            <person name="Simpson J.R."/>
            <person name="Lauterbach L."/>
            <person name="Steele A.D."/>
            <person name="Gui C."/>
            <person name="Meng S."/>
            <person name="Li G."/>
            <person name="Viehrig K."/>
            <person name="Ye F."/>
            <person name="Su P."/>
            <person name="Kiefer A.F."/>
            <person name="Nichols A."/>
            <person name="Cepeda A.J."/>
            <person name="Yan W."/>
            <person name="Fan B."/>
            <person name="Jiang Y."/>
            <person name="Adhikari A."/>
            <person name="Zheng C.-J."/>
            <person name="Schuster L."/>
            <person name="Cowan T.M."/>
            <person name="Smanski M.J."/>
            <person name="Chevrette M.G."/>
            <person name="De Carvalho L.P.S."/>
            <person name="Shen B."/>
        </authorList>
    </citation>
    <scope>NUCLEOTIDE SEQUENCE [LARGE SCALE GENOMIC DNA]</scope>
    <source>
        <strain evidence="2 3">NPDC050403</strain>
    </source>
</reference>
<gene>
    <name evidence="2" type="ORF">AB0I48_03995</name>
</gene>
<name>A0ABV3FMS8_9NOCA</name>